<dbReference type="AlphaFoldDB" id="B4DC10"/>
<dbReference type="PANTHER" id="PTHR35848:SF6">
    <property type="entry name" value="CUPIN TYPE-2 DOMAIN-CONTAINING PROTEIN"/>
    <property type="match status" value="1"/>
</dbReference>
<sequence length="226" mass="24805">MLSTRFGYRRPARFAAALASDLLFALSLVWRVFFGAAFFHGTDLVLVTIKVASLLPRRAVFLLLNCRGRVNARRMFSLRLILPLAIACAVPATTSLAQDSTPPPKVMGSMAFDWNELAVHKTPTGESRKVCKAPTATLDELEIHVTTLNPGVLAHPPHQHPDEELLIIKEGTVEALVNGEWKRLGPGSVIFQASNVLHAIRNVGDTPATYHVIKWNSPGMLKKKAQ</sequence>
<dbReference type="InParanoid" id="B4DC10"/>
<evidence type="ECO:0000313" key="5">
    <source>
        <dbReference type="Proteomes" id="UP000005824"/>
    </source>
</evidence>
<dbReference type="EMBL" id="ABVL01000042">
    <property type="protein sequence ID" value="EDY16057.1"/>
    <property type="molecule type" value="Genomic_DNA"/>
</dbReference>
<keyword evidence="2" id="KW-1133">Transmembrane helix</keyword>
<feature type="transmembrane region" description="Helical" evidence="2">
    <location>
        <begin position="76"/>
        <end position="97"/>
    </location>
</feature>
<feature type="transmembrane region" description="Helical" evidence="2">
    <location>
        <begin position="36"/>
        <end position="55"/>
    </location>
</feature>
<keyword evidence="1" id="KW-0479">Metal-binding</keyword>
<evidence type="ECO:0000256" key="1">
    <source>
        <dbReference type="ARBA" id="ARBA00022723"/>
    </source>
</evidence>
<feature type="transmembrane region" description="Helical" evidence="2">
    <location>
        <begin position="12"/>
        <end position="30"/>
    </location>
</feature>
<dbReference type="InterPro" id="IPR014710">
    <property type="entry name" value="RmlC-like_jellyroll"/>
</dbReference>
<gene>
    <name evidence="4" type="ORF">CfE428DRAFT_6451</name>
</gene>
<organism evidence="4 5">
    <name type="scientific">Chthoniobacter flavus Ellin428</name>
    <dbReference type="NCBI Taxonomy" id="497964"/>
    <lineage>
        <taxon>Bacteria</taxon>
        <taxon>Pseudomonadati</taxon>
        <taxon>Verrucomicrobiota</taxon>
        <taxon>Spartobacteria</taxon>
        <taxon>Chthoniobacterales</taxon>
        <taxon>Chthoniobacteraceae</taxon>
        <taxon>Chthoniobacter</taxon>
    </lineage>
</organism>
<dbReference type="Pfam" id="PF07883">
    <property type="entry name" value="Cupin_2"/>
    <property type="match status" value="1"/>
</dbReference>
<dbReference type="Gene3D" id="2.60.120.10">
    <property type="entry name" value="Jelly Rolls"/>
    <property type="match status" value="1"/>
</dbReference>
<keyword evidence="5" id="KW-1185">Reference proteome</keyword>
<evidence type="ECO:0000259" key="3">
    <source>
        <dbReference type="Pfam" id="PF07883"/>
    </source>
</evidence>
<dbReference type="Proteomes" id="UP000005824">
    <property type="component" value="Unassembled WGS sequence"/>
</dbReference>
<evidence type="ECO:0000313" key="4">
    <source>
        <dbReference type="EMBL" id="EDY16057.1"/>
    </source>
</evidence>
<protein>
    <submittedName>
        <fullName evidence="4">Cupin 2 conserved barrel domain protein</fullName>
    </submittedName>
</protein>
<dbReference type="SUPFAM" id="SSF51182">
    <property type="entry name" value="RmlC-like cupins"/>
    <property type="match status" value="1"/>
</dbReference>
<dbReference type="STRING" id="497964.CfE428DRAFT_6451"/>
<dbReference type="CDD" id="cd02209">
    <property type="entry name" value="cupin_XRE_C"/>
    <property type="match status" value="1"/>
</dbReference>
<comment type="caution">
    <text evidence="4">The sequence shown here is derived from an EMBL/GenBank/DDBJ whole genome shotgun (WGS) entry which is preliminary data.</text>
</comment>
<proteinExistence type="predicted"/>
<evidence type="ECO:0000256" key="2">
    <source>
        <dbReference type="SAM" id="Phobius"/>
    </source>
</evidence>
<dbReference type="GO" id="GO:0046872">
    <property type="term" value="F:metal ion binding"/>
    <property type="evidence" value="ECO:0007669"/>
    <property type="project" value="UniProtKB-KW"/>
</dbReference>
<dbReference type="eggNOG" id="COG1917">
    <property type="taxonomic scope" value="Bacteria"/>
</dbReference>
<keyword evidence="2" id="KW-0812">Transmembrane</keyword>
<reference evidence="4 5" key="1">
    <citation type="journal article" date="2011" name="J. Bacteriol.">
        <title>Genome sequence of Chthoniobacter flavus Ellin428, an aerobic heterotrophic soil bacterium.</title>
        <authorList>
            <person name="Kant R."/>
            <person name="van Passel M.W."/>
            <person name="Palva A."/>
            <person name="Lucas S."/>
            <person name="Lapidus A."/>
            <person name="Glavina Del Rio T."/>
            <person name="Dalin E."/>
            <person name="Tice H."/>
            <person name="Bruce D."/>
            <person name="Goodwin L."/>
            <person name="Pitluck S."/>
            <person name="Larimer F.W."/>
            <person name="Land M.L."/>
            <person name="Hauser L."/>
            <person name="Sangwan P."/>
            <person name="de Vos W.M."/>
            <person name="Janssen P.H."/>
            <person name="Smidt H."/>
        </authorList>
    </citation>
    <scope>NUCLEOTIDE SEQUENCE [LARGE SCALE GENOMIC DNA]</scope>
    <source>
        <strain evidence="4 5">Ellin428</strain>
    </source>
</reference>
<accession>B4DC10</accession>
<dbReference type="PANTHER" id="PTHR35848">
    <property type="entry name" value="OXALATE-BINDING PROTEIN"/>
    <property type="match status" value="1"/>
</dbReference>
<dbReference type="InterPro" id="IPR013096">
    <property type="entry name" value="Cupin_2"/>
</dbReference>
<name>B4DC10_9BACT</name>
<dbReference type="InterPro" id="IPR051610">
    <property type="entry name" value="GPI/OXD"/>
</dbReference>
<feature type="domain" description="Cupin type-2" evidence="3">
    <location>
        <begin position="145"/>
        <end position="213"/>
    </location>
</feature>
<keyword evidence="2" id="KW-0472">Membrane</keyword>
<dbReference type="InterPro" id="IPR011051">
    <property type="entry name" value="RmlC_Cupin_sf"/>
</dbReference>